<reference evidence="3" key="1">
    <citation type="submission" date="2020-10" db="EMBL/GenBank/DDBJ databases">
        <title>Unveiling of a novel bifunctional photoreceptor, Dualchrome1, isolated from a cosmopolitan green alga.</title>
        <authorList>
            <person name="Suzuki S."/>
            <person name="Kawachi M."/>
        </authorList>
    </citation>
    <scope>NUCLEOTIDE SEQUENCE</scope>
    <source>
        <strain evidence="3">NIES 2893</strain>
    </source>
</reference>
<evidence type="ECO:0000313" key="4">
    <source>
        <dbReference type="Proteomes" id="UP000660262"/>
    </source>
</evidence>
<feature type="compositionally biased region" description="Polar residues" evidence="1">
    <location>
        <begin position="220"/>
        <end position="229"/>
    </location>
</feature>
<dbReference type="Proteomes" id="UP000660262">
    <property type="component" value="Unassembled WGS sequence"/>
</dbReference>
<evidence type="ECO:0000259" key="2">
    <source>
        <dbReference type="Pfam" id="PF12146"/>
    </source>
</evidence>
<organism evidence="3 4">
    <name type="scientific">Pycnococcus provasolii</name>
    <dbReference type="NCBI Taxonomy" id="41880"/>
    <lineage>
        <taxon>Eukaryota</taxon>
        <taxon>Viridiplantae</taxon>
        <taxon>Chlorophyta</taxon>
        <taxon>Pseudoscourfieldiophyceae</taxon>
        <taxon>Pseudoscourfieldiales</taxon>
        <taxon>Pycnococcaceae</taxon>
        <taxon>Pycnococcus</taxon>
    </lineage>
</organism>
<dbReference type="Gene3D" id="3.40.50.1820">
    <property type="entry name" value="alpha/beta hydrolase"/>
    <property type="match status" value="1"/>
</dbReference>
<comment type="caution">
    <text evidence="3">The sequence shown here is derived from an EMBL/GenBank/DDBJ whole genome shotgun (WGS) entry which is preliminary data.</text>
</comment>
<dbReference type="OrthoDB" id="2498029at2759"/>
<evidence type="ECO:0000256" key="1">
    <source>
        <dbReference type="SAM" id="MobiDB-lite"/>
    </source>
</evidence>
<feature type="domain" description="Serine aminopeptidase S33" evidence="2">
    <location>
        <begin position="234"/>
        <end position="379"/>
    </location>
</feature>
<dbReference type="InterPro" id="IPR022742">
    <property type="entry name" value="Hydrolase_4"/>
</dbReference>
<feature type="compositionally biased region" description="Basic and acidic residues" evidence="1">
    <location>
        <begin position="200"/>
        <end position="216"/>
    </location>
</feature>
<protein>
    <recommendedName>
        <fullName evidence="2">Serine aminopeptidase S33 domain-containing protein</fullName>
    </recommendedName>
</protein>
<dbReference type="AlphaFoldDB" id="A0A830HKW0"/>
<dbReference type="SUPFAM" id="SSF53474">
    <property type="entry name" value="alpha/beta-Hydrolases"/>
    <property type="match status" value="1"/>
</dbReference>
<gene>
    <name evidence="3" type="ORF">PPROV_000625000</name>
</gene>
<dbReference type="InterPro" id="IPR029058">
    <property type="entry name" value="AB_hydrolase_fold"/>
</dbReference>
<feature type="region of interest" description="Disordered" evidence="1">
    <location>
        <begin position="200"/>
        <end position="229"/>
    </location>
</feature>
<dbReference type="EMBL" id="BNJQ01000017">
    <property type="protein sequence ID" value="GHP07508.1"/>
    <property type="molecule type" value="Genomic_DNA"/>
</dbReference>
<proteinExistence type="predicted"/>
<keyword evidence="4" id="KW-1185">Reference proteome</keyword>
<dbReference type="Pfam" id="PF12146">
    <property type="entry name" value="Hydrolase_4"/>
    <property type="match status" value="1"/>
</dbReference>
<evidence type="ECO:0000313" key="3">
    <source>
        <dbReference type="EMBL" id="GHP07508.1"/>
    </source>
</evidence>
<accession>A0A830HKW0</accession>
<dbReference type="PANTHER" id="PTHR11614">
    <property type="entry name" value="PHOSPHOLIPASE-RELATED"/>
    <property type="match status" value="1"/>
</dbReference>
<sequence length="413" mass="46154">MSAPPEGAIQSTLKSRHGPLLTTYRWLPQGSSKAAAQPLRGIAIYAHGWGSHACYDLLTTSSMDDSAYGGAHTCYRGSFVEHLNKRLGLAVLAFDCQSMGRSEGQKGLRAYFYSLEHLVDDALDVLIKGCADIRDDDLANGSRKSFEKPERVPVFLIGLSLGGGVMVRLAARLCSMKNDYIVRDVGQGRDPVRLNVFHAAHPDKNEEQHNAEKSRAETNAAPQPNGDGSSQVFEVRGLVTVSAAVTLERLKSHGINKYLSCIAPYARLCLPSWLELTQLPPNPKYAHKHREHLEDSLTFKGPQRLNTVIEILRHSQLLADDPQKAELRKITLPFLGFHAPSDRITDPKSLEVLRDGVGTRDVTVVWHCDGYHHLIQEPNNHMVRTRMKVWMKERLDDVEGMTSIQRERTERLQ</sequence>
<name>A0A830HKW0_9CHLO</name>
<dbReference type="InterPro" id="IPR051044">
    <property type="entry name" value="MAG_DAG_Lipase"/>
</dbReference>